<feature type="coiled-coil region" evidence="1">
    <location>
        <begin position="285"/>
        <end position="326"/>
    </location>
</feature>
<sequence>MELARKHELPQVTGRDPEGHLLQIFVRRALVDRFAYAALPHGTPDESRDPLSRHLSTAGPIGGQARLVANPSAFMRASSVRMYACSASREFHLARPAFQRELVGLLSPVLGSPAVRERAVRGIYAGELPSWWRDQAVRVRERSCGSSRVARASDWDSWERGGGRFTTAALKAKAKDLLPLTQRVAPRSYRSAVLTSPYARARLAARFSEEARRLHREVMHAHRAGELVASLDDAHHGVAAHSRAVAAELLSSPAGPCAEGGAAGSAQRGKAEAVSVEGVEEDLRLQAKRMQLDLLRRQVQQQARQNAEQEHRNAAAMEEIEAHLTKLDDETGSLMARRCPPACPAGSLGGTPAEPQPEWRARRVGDLGEKCPLSLRSRAWPRGRMQARPLVQARIPRRARTLRLRLGSGACAGTAALPPRFASGAVQRVDSGEFGREAQRQAAERASRLAAERATEVAPGPAPISILEAVRAAAGAGVAEGVAEVPLHGPGGDDRAEDPRKRRRAAGRWGAGDGVALTGLRSRPELNGRLASILRAPAGGDEEGRYLVLLAPEGQQLSVRRGNMVPAPGAEGGLPPAASGGSSGSGSGAAAGAASAGPAERQASAEALGRWGVGDSVALAGLRGRPELNGRLASVLQAPAGGDEEGRWYLVLLAQDGRQLSVIRGRLRMHRTASASHEASSILGPGTVRCIICTRRTAREWGLMRLQIRHGAWVPSS</sequence>
<name>A0ABN9XWV2_9DINO</name>
<feature type="region of interest" description="Disordered" evidence="2">
    <location>
        <begin position="434"/>
        <end position="457"/>
    </location>
</feature>
<feature type="compositionally biased region" description="Basic and acidic residues" evidence="2">
    <location>
        <begin position="434"/>
        <end position="455"/>
    </location>
</feature>
<dbReference type="EMBL" id="CAUYUJ010021415">
    <property type="protein sequence ID" value="CAK0904564.1"/>
    <property type="molecule type" value="Genomic_DNA"/>
</dbReference>
<feature type="region of interest" description="Disordered" evidence="2">
    <location>
        <begin position="483"/>
        <end position="519"/>
    </location>
</feature>
<proteinExistence type="predicted"/>
<reference evidence="3" key="1">
    <citation type="submission" date="2023-10" db="EMBL/GenBank/DDBJ databases">
        <authorList>
            <person name="Chen Y."/>
            <person name="Shah S."/>
            <person name="Dougan E. K."/>
            <person name="Thang M."/>
            <person name="Chan C."/>
        </authorList>
    </citation>
    <scope>NUCLEOTIDE SEQUENCE [LARGE SCALE GENOMIC DNA]</scope>
</reference>
<evidence type="ECO:0000256" key="2">
    <source>
        <dbReference type="SAM" id="MobiDB-lite"/>
    </source>
</evidence>
<protein>
    <submittedName>
        <fullName evidence="3">Uncharacterized protein</fullName>
    </submittedName>
</protein>
<comment type="caution">
    <text evidence="3">The sequence shown here is derived from an EMBL/GenBank/DDBJ whole genome shotgun (WGS) entry which is preliminary data.</text>
</comment>
<feature type="region of interest" description="Disordered" evidence="2">
    <location>
        <begin position="563"/>
        <end position="598"/>
    </location>
</feature>
<keyword evidence="4" id="KW-1185">Reference proteome</keyword>
<evidence type="ECO:0000313" key="4">
    <source>
        <dbReference type="Proteomes" id="UP001189429"/>
    </source>
</evidence>
<dbReference type="Proteomes" id="UP001189429">
    <property type="component" value="Unassembled WGS sequence"/>
</dbReference>
<feature type="compositionally biased region" description="Low complexity" evidence="2">
    <location>
        <begin position="566"/>
        <end position="580"/>
    </location>
</feature>
<evidence type="ECO:0000313" key="3">
    <source>
        <dbReference type="EMBL" id="CAK0904564.1"/>
    </source>
</evidence>
<gene>
    <name evidence="3" type="ORF">PCOR1329_LOCUS80531</name>
</gene>
<evidence type="ECO:0000256" key="1">
    <source>
        <dbReference type="SAM" id="Coils"/>
    </source>
</evidence>
<organism evidence="3 4">
    <name type="scientific">Prorocentrum cordatum</name>
    <dbReference type="NCBI Taxonomy" id="2364126"/>
    <lineage>
        <taxon>Eukaryota</taxon>
        <taxon>Sar</taxon>
        <taxon>Alveolata</taxon>
        <taxon>Dinophyceae</taxon>
        <taxon>Prorocentrales</taxon>
        <taxon>Prorocentraceae</taxon>
        <taxon>Prorocentrum</taxon>
    </lineage>
</organism>
<feature type="compositionally biased region" description="Basic and acidic residues" evidence="2">
    <location>
        <begin position="491"/>
        <end position="500"/>
    </location>
</feature>
<accession>A0ABN9XWV2</accession>
<keyword evidence="1" id="KW-0175">Coiled coil</keyword>